<evidence type="ECO:0000256" key="1">
    <source>
        <dbReference type="SAM" id="MobiDB-lite"/>
    </source>
</evidence>
<dbReference type="HOGENOM" id="CLU_1580724_0_0_1"/>
<feature type="region of interest" description="Disordered" evidence="1">
    <location>
        <begin position="120"/>
        <end position="151"/>
    </location>
</feature>
<dbReference type="AlphaFoldDB" id="M4E4Q4"/>
<accession>M4E4Q4</accession>
<organism evidence="2 3">
    <name type="scientific">Brassica campestris</name>
    <name type="common">Field mustard</name>
    <dbReference type="NCBI Taxonomy" id="3711"/>
    <lineage>
        <taxon>Eukaryota</taxon>
        <taxon>Viridiplantae</taxon>
        <taxon>Streptophyta</taxon>
        <taxon>Embryophyta</taxon>
        <taxon>Tracheophyta</taxon>
        <taxon>Spermatophyta</taxon>
        <taxon>Magnoliopsida</taxon>
        <taxon>eudicotyledons</taxon>
        <taxon>Gunneridae</taxon>
        <taxon>Pentapetalae</taxon>
        <taxon>rosids</taxon>
        <taxon>malvids</taxon>
        <taxon>Brassicales</taxon>
        <taxon>Brassicaceae</taxon>
        <taxon>Brassiceae</taxon>
        <taxon>Brassica</taxon>
    </lineage>
</organism>
<reference evidence="2 3" key="1">
    <citation type="journal article" date="2011" name="Nat. Genet.">
        <title>The genome of the mesopolyploid crop species Brassica rapa.</title>
        <authorList>
            <consortium name="Brassica rapa Genome Sequencing Project Consortium"/>
            <person name="Wang X."/>
            <person name="Wang H."/>
            <person name="Wang J."/>
            <person name="Sun R."/>
            <person name="Wu J."/>
            <person name="Liu S."/>
            <person name="Bai Y."/>
            <person name="Mun J.H."/>
            <person name="Bancroft I."/>
            <person name="Cheng F."/>
            <person name="Huang S."/>
            <person name="Li X."/>
            <person name="Hua W."/>
            <person name="Wang J."/>
            <person name="Wang X."/>
            <person name="Freeling M."/>
            <person name="Pires J.C."/>
            <person name="Paterson A.H."/>
            <person name="Chalhoub B."/>
            <person name="Wang B."/>
            <person name="Hayward A."/>
            <person name="Sharpe A.G."/>
            <person name="Park B.S."/>
            <person name="Weisshaar B."/>
            <person name="Liu B."/>
            <person name="Li B."/>
            <person name="Liu B."/>
            <person name="Tong C."/>
            <person name="Song C."/>
            <person name="Duran C."/>
            <person name="Peng C."/>
            <person name="Geng C."/>
            <person name="Koh C."/>
            <person name="Lin C."/>
            <person name="Edwards D."/>
            <person name="Mu D."/>
            <person name="Shen D."/>
            <person name="Soumpourou E."/>
            <person name="Li F."/>
            <person name="Fraser F."/>
            <person name="Conant G."/>
            <person name="Lassalle G."/>
            <person name="King G.J."/>
            <person name="Bonnema G."/>
            <person name="Tang H."/>
            <person name="Wang H."/>
            <person name="Belcram H."/>
            <person name="Zhou H."/>
            <person name="Hirakawa H."/>
            <person name="Abe H."/>
            <person name="Guo H."/>
            <person name="Wang H."/>
            <person name="Jin H."/>
            <person name="Parkin I.A."/>
            <person name="Batley J."/>
            <person name="Kim J.S."/>
            <person name="Just J."/>
            <person name="Li J."/>
            <person name="Xu J."/>
            <person name="Deng J."/>
            <person name="Kim J.A."/>
            <person name="Li J."/>
            <person name="Yu J."/>
            <person name="Meng J."/>
            <person name="Wang J."/>
            <person name="Min J."/>
            <person name="Poulain J."/>
            <person name="Wang J."/>
            <person name="Hatakeyama K."/>
            <person name="Wu K."/>
            <person name="Wang L."/>
            <person name="Fang L."/>
            <person name="Trick M."/>
            <person name="Links M.G."/>
            <person name="Zhao M."/>
            <person name="Jin M."/>
            <person name="Ramchiary N."/>
            <person name="Drou N."/>
            <person name="Berkman P.J."/>
            <person name="Cai Q."/>
            <person name="Huang Q."/>
            <person name="Li R."/>
            <person name="Tabata S."/>
            <person name="Cheng S."/>
            <person name="Zhang S."/>
            <person name="Zhang S."/>
            <person name="Huang S."/>
            <person name="Sato S."/>
            <person name="Sun S."/>
            <person name="Kwon S.J."/>
            <person name="Choi S.R."/>
            <person name="Lee T.H."/>
            <person name="Fan W."/>
            <person name="Zhao X."/>
            <person name="Tan X."/>
            <person name="Xu X."/>
            <person name="Wang Y."/>
            <person name="Qiu Y."/>
            <person name="Yin Y."/>
            <person name="Li Y."/>
            <person name="Du Y."/>
            <person name="Liao Y."/>
            <person name="Lim Y."/>
            <person name="Narusaka Y."/>
            <person name="Wang Y."/>
            <person name="Wang Z."/>
            <person name="Li Z."/>
            <person name="Wang Z."/>
            <person name="Xiong Z."/>
            <person name="Zhang Z."/>
        </authorList>
    </citation>
    <scope>NUCLEOTIDE SEQUENCE [LARGE SCALE GENOMIC DNA]</scope>
    <source>
        <strain evidence="2 3">cv. Chiifu-401-42</strain>
    </source>
</reference>
<reference evidence="2" key="3">
    <citation type="submission" date="2023-03" db="UniProtKB">
        <authorList>
            <consortium name="EnsemblPlants"/>
        </authorList>
    </citation>
    <scope>IDENTIFICATION</scope>
    <source>
        <strain evidence="2">cv. Chiifu-401-42</strain>
    </source>
</reference>
<dbReference type="Proteomes" id="UP000011750">
    <property type="component" value="Chromosome A01"/>
</dbReference>
<sequence length="169" mass="19762">MQQSPYRSFEAEPIDRCNSHSRYTSHLVLTLDMTHPPKLSPSTMLETLQSTLNHYSPLLTQSIIECIYHYFISLNPGDYLNYKKCQRQRPAFRVYKTNNNLRQRLRQRQRLRRRQRVHLQNEQQLNEHDTAADAAAGSCGNQTNSPNGYSKLLERSMPRCRVSHSVNSN</sequence>
<dbReference type="EnsemblPlants" id="Bra023758.1">
    <property type="protein sequence ID" value="Bra023758.1-P"/>
    <property type="gene ID" value="Bra023758"/>
</dbReference>
<reference evidence="2 3" key="2">
    <citation type="journal article" date="2018" name="Hortic Res">
        <title>Improved Brassica rapa reference genome by single-molecule sequencing and chromosome conformation capture technologies.</title>
        <authorList>
            <person name="Zhang L."/>
            <person name="Cai X."/>
            <person name="Wu J."/>
            <person name="Liu M."/>
            <person name="Grob S."/>
            <person name="Cheng F."/>
            <person name="Liang J."/>
            <person name="Cai C."/>
            <person name="Liu Z."/>
            <person name="Liu B."/>
            <person name="Wang F."/>
            <person name="Li S."/>
            <person name="Liu F."/>
            <person name="Li X."/>
            <person name="Cheng L."/>
            <person name="Yang W."/>
            <person name="Li M.H."/>
            <person name="Grossniklaus U."/>
            <person name="Zheng H."/>
            <person name="Wang X."/>
        </authorList>
    </citation>
    <scope>NUCLEOTIDE SEQUENCE [LARGE SCALE GENOMIC DNA]</scope>
    <source>
        <strain evidence="2 3">cv. Chiifu-401-42</strain>
    </source>
</reference>
<keyword evidence="3" id="KW-1185">Reference proteome</keyword>
<dbReference type="Gramene" id="Bra023758.1">
    <property type="protein sequence ID" value="Bra023758.1-P"/>
    <property type="gene ID" value="Bra023758"/>
</dbReference>
<protein>
    <submittedName>
        <fullName evidence="2">Uncharacterized protein</fullName>
    </submittedName>
</protein>
<proteinExistence type="predicted"/>
<dbReference type="InParanoid" id="M4E4Q4"/>
<evidence type="ECO:0000313" key="3">
    <source>
        <dbReference type="Proteomes" id="UP000011750"/>
    </source>
</evidence>
<feature type="compositionally biased region" description="Polar residues" evidence="1">
    <location>
        <begin position="139"/>
        <end position="148"/>
    </location>
</feature>
<evidence type="ECO:0000313" key="2">
    <source>
        <dbReference type="EnsemblPlants" id="Bra023758.1-P"/>
    </source>
</evidence>
<name>M4E4Q4_BRACM</name>